<dbReference type="InterPro" id="IPR011990">
    <property type="entry name" value="TPR-like_helical_dom_sf"/>
</dbReference>
<feature type="region of interest" description="Disordered" evidence="1">
    <location>
        <begin position="1"/>
        <end position="41"/>
    </location>
</feature>
<sequence length="127" mass="12775">MDTMQRSALNEGCGVIRGSKRGPPLPPQYRSALPSPPYATQRGCPTAASNLVKMILDGRGGIFVGAGGGTASGAATPAALATALFRRAAASGSASAWYNLAMCHLQQFKQQGGKGAAGGRGSADPRA</sequence>
<gene>
    <name evidence="2" type="ORF">GPECTOR_42g764</name>
</gene>
<evidence type="ECO:0000313" key="3">
    <source>
        <dbReference type="Proteomes" id="UP000075714"/>
    </source>
</evidence>
<protein>
    <submittedName>
        <fullName evidence="2">Uncharacterized protein</fullName>
    </submittedName>
</protein>
<reference evidence="3" key="1">
    <citation type="journal article" date="2016" name="Nat. Commun.">
        <title>The Gonium pectorale genome demonstrates co-option of cell cycle regulation during the evolution of multicellularity.</title>
        <authorList>
            <person name="Hanschen E.R."/>
            <person name="Marriage T.N."/>
            <person name="Ferris P.J."/>
            <person name="Hamaji T."/>
            <person name="Toyoda A."/>
            <person name="Fujiyama A."/>
            <person name="Neme R."/>
            <person name="Noguchi H."/>
            <person name="Minakuchi Y."/>
            <person name="Suzuki M."/>
            <person name="Kawai-Toyooka H."/>
            <person name="Smith D.R."/>
            <person name="Sparks H."/>
            <person name="Anderson J."/>
            <person name="Bakaric R."/>
            <person name="Luria V."/>
            <person name="Karger A."/>
            <person name="Kirschner M.W."/>
            <person name="Durand P.M."/>
            <person name="Michod R.E."/>
            <person name="Nozaki H."/>
            <person name="Olson B.J."/>
        </authorList>
    </citation>
    <scope>NUCLEOTIDE SEQUENCE [LARGE SCALE GENOMIC DNA]</scope>
    <source>
        <strain evidence="3">NIES-2863</strain>
    </source>
</reference>
<proteinExistence type="predicted"/>
<keyword evidence="3" id="KW-1185">Reference proteome</keyword>
<dbReference type="EMBL" id="LSYV01000043">
    <property type="protein sequence ID" value="KXZ46556.1"/>
    <property type="molecule type" value="Genomic_DNA"/>
</dbReference>
<dbReference type="Gene3D" id="1.25.40.10">
    <property type="entry name" value="Tetratricopeptide repeat domain"/>
    <property type="match status" value="1"/>
</dbReference>
<dbReference type="AlphaFoldDB" id="A0A150G9M9"/>
<comment type="caution">
    <text evidence="2">The sequence shown here is derived from an EMBL/GenBank/DDBJ whole genome shotgun (WGS) entry which is preliminary data.</text>
</comment>
<dbReference type="STRING" id="33097.A0A150G9M9"/>
<evidence type="ECO:0000256" key="1">
    <source>
        <dbReference type="SAM" id="MobiDB-lite"/>
    </source>
</evidence>
<dbReference type="Proteomes" id="UP000075714">
    <property type="component" value="Unassembled WGS sequence"/>
</dbReference>
<organism evidence="2 3">
    <name type="scientific">Gonium pectorale</name>
    <name type="common">Green alga</name>
    <dbReference type="NCBI Taxonomy" id="33097"/>
    <lineage>
        <taxon>Eukaryota</taxon>
        <taxon>Viridiplantae</taxon>
        <taxon>Chlorophyta</taxon>
        <taxon>core chlorophytes</taxon>
        <taxon>Chlorophyceae</taxon>
        <taxon>CS clade</taxon>
        <taxon>Chlamydomonadales</taxon>
        <taxon>Volvocaceae</taxon>
        <taxon>Gonium</taxon>
    </lineage>
</organism>
<evidence type="ECO:0000313" key="2">
    <source>
        <dbReference type="EMBL" id="KXZ46556.1"/>
    </source>
</evidence>
<name>A0A150G9M9_GONPE</name>
<accession>A0A150G9M9</accession>